<name>A0ABY5Y3F8_9BACT</name>
<dbReference type="InterPro" id="IPR046146">
    <property type="entry name" value="DUF6148"/>
</dbReference>
<sequence>MMSIWTKEELKTHIAAYKEALLSCSQGKSYSVGSRSLTRSDIPEIREMLGYYEEELNKLDKVKSSFIVQAKIHGSFRR</sequence>
<protein>
    <submittedName>
        <fullName evidence="1">Uncharacterized protein</fullName>
    </submittedName>
</protein>
<dbReference type="Pfam" id="PF19645">
    <property type="entry name" value="DUF6148"/>
    <property type="match status" value="1"/>
</dbReference>
<evidence type="ECO:0000313" key="1">
    <source>
        <dbReference type="EMBL" id="UWX06724.1"/>
    </source>
</evidence>
<keyword evidence="2" id="KW-1185">Reference proteome</keyword>
<evidence type="ECO:0000313" key="2">
    <source>
        <dbReference type="Proteomes" id="UP001058120"/>
    </source>
</evidence>
<gene>
    <name evidence="1" type="ORF">JBF11_03655</name>
</gene>
<proteinExistence type="predicted"/>
<organism evidence="1 2">
    <name type="scientific">Taurinivorans muris</name>
    <dbReference type="NCBI Taxonomy" id="2787751"/>
    <lineage>
        <taxon>Bacteria</taxon>
        <taxon>Pseudomonadati</taxon>
        <taxon>Thermodesulfobacteriota</taxon>
        <taxon>Desulfovibrionia</taxon>
        <taxon>Desulfovibrionales</taxon>
        <taxon>Desulfovibrionaceae</taxon>
        <taxon>Taurinivorans</taxon>
    </lineage>
</organism>
<dbReference type="EMBL" id="CP065938">
    <property type="protein sequence ID" value="UWX06724.1"/>
    <property type="molecule type" value="Genomic_DNA"/>
</dbReference>
<reference evidence="1" key="1">
    <citation type="submission" date="2020-12" db="EMBL/GenBank/DDBJ databases">
        <title>Taurinivorans muris gen. nov., sp. nov., fundamental and realized metabolic niche of a ubiquitous sulfidogenic bacterium in the murine intestine.</title>
        <authorList>
            <person name="Ye H."/>
            <person name="Hanson B.T."/>
            <person name="Loy A."/>
        </authorList>
    </citation>
    <scope>NUCLEOTIDE SEQUENCE</scope>
    <source>
        <strain evidence="1">LT0009</strain>
    </source>
</reference>
<dbReference type="Proteomes" id="UP001058120">
    <property type="component" value="Chromosome"/>
</dbReference>
<accession>A0ABY5Y3F8</accession>